<proteinExistence type="inferred from homology"/>
<sequence length="137" mass="15940">MKIYQKEIKIETKGPYDFIDITDKVNEILKESGIKNGIISLFSLHNTACIIIQENDETIFKDIEEFFNRILPLNIKYHHNYEGNINATAHIKTNLLSQSLCIPIKDGKLLLGTWQRIIFLELFESRERKAFITIIGE</sequence>
<dbReference type="PROSITE" id="PS01314">
    <property type="entry name" value="UPF0047"/>
    <property type="match status" value="1"/>
</dbReference>
<dbReference type="InterPro" id="IPR035917">
    <property type="entry name" value="YjbQ-like_sf"/>
</dbReference>
<evidence type="ECO:0000256" key="1">
    <source>
        <dbReference type="ARBA" id="ARBA00005534"/>
    </source>
</evidence>
<evidence type="ECO:0000313" key="2">
    <source>
        <dbReference type="EMBL" id="PVU70693.1"/>
    </source>
</evidence>
<dbReference type="PIRSF" id="PIRSF004681">
    <property type="entry name" value="UCP004681"/>
    <property type="match status" value="1"/>
</dbReference>
<name>A0A2T9WS74_NANST</name>
<evidence type="ECO:0000313" key="3">
    <source>
        <dbReference type="Proteomes" id="UP000245908"/>
    </source>
</evidence>
<dbReference type="InterPro" id="IPR001602">
    <property type="entry name" value="UPF0047_YjbQ-like"/>
</dbReference>
<dbReference type="NCBIfam" id="TIGR00149">
    <property type="entry name" value="TIGR00149_YjbQ"/>
    <property type="match status" value="1"/>
</dbReference>
<dbReference type="Gene3D" id="2.60.120.460">
    <property type="entry name" value="YjbQ-like"/>
    <property type="match status" value="1"/>
</dbReference>
<comment type="caution">
    <text evidence="2">The sequence shown here is derived from an EMBL/GenBank/DDBJ whole genome shotgun (WGS) entry which is preliminary data.</text>
</comment>
<protein>
    <recommendedName>
        <fullName evidence="4">Secondary thiamine-phosphate synthase enzyme</fullName>
    </recommendedName>
</protein>
<dbReference type="Pfam" id="PF01894">
    <property type="entry name" value="YjbQ"/>
    <property type="match status" value="1"/>
</dbReference>
<accession>A0A2T9WS74</accession>
<evidence type="ECO:0008006" key="4">
    <source>
        <dbReference type="Google" id="ProtNLM"/>
    </source>
</evidence>
<reference evidence="2 3" key="1">
    <citation type="journal article" date="2015" name="Appl. Environ. Microbiol.">
        <title>Nanoarchaeota, Their Sulfolobales Host, and Nanoarchaeota Virus Distribution across Yellowstone National Park Hot Springs.</title>
        <authorList>
            <person name="Munson-McGee J.H."/>
            <person name="Field E.K."/>
            <person name="Bateson M."/>
            <person name="Rooney C."/>
            <person name="Stepanauskas R."/>
            <person name="Young M.J."/>
        </authorList>
    </citation>
    <scope>NUCLEOTIDE SEQUENCE [LARGE SCALE GENOMIC DNA]</scope>
    <source>
        <strain evidence="2">SCGC AB-777_O03</strain>
    </source>
</reference>
<organism evidence="2 3">
    <name type="scientific">Nanobsidianus stetteri</name>
    <dbReference type="NCBI Taxonomy" id="1294122"/>
    <lineage>
        <taxon>Archaea</taxon>
        <taxon>Nanobdellota</taxon>
        <taxon>Candidatus Nanoarchaeia</taxon>
        <taxon>Nanoarchaeales</taxon>
        <taxon>Nanopusillaceae</taxon>
        <taxon>Candidatus Nanobsidianus</taxon>
    </lineage>
</organism>
<dbReference type="EMBL" id="QEFH01000020">
    <property type="protein sequence ID" value="PVU70693.1"/>
    <property type="molecule type" value="Genomic_DNA"/>
</dbReference>
<comment type="similarity">
    <text evidence="1">Belongs to the UPF0047 family.</text>
</comment>
<dbReference type="PANTHER" id="PTHR30615:SF8">
    <property type="entry name" value="UPF0047 PROTEIN C4A8.02C"/>
    <property type="match status" value="1"/>
</dbReference>
<dbReference type="SUPFAM" id="SSF111038">
    <property type="entry name" value="YjbQ-like"/>
    <property type="match status" value="1"/>
</dbReference>
<dbReference type="Proteomes" id="UP000245908">
    <property type="component" value="Unassembled WGS sequence"/>
</dbReference>
<gene>
    <name evidence="2" type="ORF">DDW05_02465</name>
</gene>
<dbReference type="AlphaFoldDB" id="A0A2T9WS74"/>
<dbReference type="PANTHER" id="PTHR30615">
    <property type="entry name" value="UNCHARACTERIZED PROTEIN YJBQ-RELATED"/>
    <property type="match status" value="1"/>
</dbReference>